<dbReference type="InterPro" id="IPR001223">
    <property type="entry name" value="Glyco_hydro18_cat"/>
</dbReference>
<evidence type="ECO:0000256" key="4">
    <source>
        <dbReference type="RuleBase" id="RU000489"/>
    </source>
</evidence>
<dbReference type="Gene3D" id="3.20.20.80">
    <property type="entry name" value="Glycosidases"/>
    <property type="match status" value="1"/>
</dbReference>
<keyword evidence="2 4" id="KW-0378">Hydrolase</keyword>
<evidence type="ECO:0000313" key="8">
    <source>
        <dbReference type="Proteomes" id="UP000063919"/>
    </source>
</evidence>
<evidence type="ECO:0000256" key="2">
    <source>
        <dbReference type="ARBA" id="ARBA00022801"/>
    </source>
</evidence>
<dbReference type="RefSeq" id="WP_053946061.1">
    <property type="nucleotide sequence ID" value="NZ_CP012622.1"/>
</dbReference>
<evidence type="ECO:0000256" key="3">
    <source>
        <dbReference type="ARBA" id="ARBA00023295"/>
    </source>
</evidence>
<dbReference type="Proteomes" id="UP000063919">
    <property type="component" value="Chromosome"/>
</dbReference>
<name>A0A0M4KCA6_9MOLU</name>
<dbReference type="InterPro" id="IPR017853">
    <property type="entry name" value="GH"/>
</dbReference>
<reference evidence="7 8" key="1">
    <citation type="journal article" date="2015" name="Genome Announc.">
        <title>Complete Genome Sequence of Spiroplasma cantharicola CC-1T (DSM 21588), a Bacterium Isolated from Soldier Beetle (Cantharis carolinus).</title>
        <authorList>
            <person name="Lo W.S."/>
            <person name="Liu P.Y."/>
            <person name="Kuo C.H."/>
        </authorList>
    </citation>
    <scope>NUCLEOTIDE SEQUENCE [LARGE SCALE GENOMIC DNA]</scope>
    <source>
        <strain evidence="7 8">CC-1</strain>
    </source>
</reference>
<dbReference type="PROSITE" id="PS51910">
    <property type="entry name" value="GH18_2"/>
    <property type="match status" value="1"/>
</dbReference>
<proteinExistence type="inferred from homology"/>
<organism evidence="7 8">
    <name type="scientific">Spiroplasma cantharicola</name>
    <dbReference type="NCBI Taxonomy" id="362837"/>
    <lineage>
        <taxon>Bacteria</taxon>
        <taxon>Bacillati</taxon>
        <taxon>Mycoplasmatota</taxon>
        <taxon>Mollicutes</taxon>
        <taxon>Entomoplasmatales</taxon>
        <taxon>Spiroplasmataceae</taxon>
        <taxon>Spiroplasma</taxon>
    </lineage>
</organism>
<dbReference type="GO" id="GO:0008061">
    <property type="term" value="F:chitin binding"/>
    <property type="evidence" value="ECO:0007669"/>
    <property type="project" value="InterPro"/>
</dbReference>
<dbReference type="InterPro" id="IPR050542">
    <property type="entry name" value="Glycosyl_Hydrlase18_Chitinase"/>
</dbReference>
<dbReference type="EC" id="3.2.1.14" evidence="1"/>
<evidence type="ECO:0000313" key="7">
    <source>
        <dbReference type="EMBL" id="ALD66302.1"/>
    </source>
</evidence>
<dbReference type="GO" id="GO:0008843">
    <property type="term" value="F:endochitinase activity"/>
    <property type="evidence" value="ECO:0007669"/>
    <property type="project" value="UniProtKB-EC"/>
</dbReference>
<dbReference type="PROSITE" id="PS01095">
    <property type="entry name" value="GH18_1"/>
    <property type="match status" value="1"/>
</dbReference>
<dbReference type="EMBL" id="CP012622">
    <property type="protein sequence ID" value="ALD66302.1"/>
    <property type="molecule type" value="Genomic_DNA"/>
</dbReference>
<gene>
    <name evidence="7" type="primary">chiA</name>
    <name evidence="7" type="ORF">SCANT_v1c03920</name>
</gene>
<dbReference type="PANTHER" id="PTHR45708">
    <property type="entry name" value="ENDOCHITINASE"/>
    <property type="match status" value="1"/>
</dbReference>
<dbReference type="Pfam" id="PF00704">
    <property type="entry name" value="Glyco_hydro_18"/>
    <property type="match status" value="1"/>
</dbReference>
<dbReference type="PROSITE" id="PS51257">
    <property type="entry name" value="PROKAR_LIPOPROTEIN"/>
    <property type="match status" value="1"/>
</dbReference>
<comment type="similarity">
    <text evidence="5">Belongs to the glycosyl hydrolase 18 family.</text>
</comment>
<dbReference type="PANTHER" id="PTHR45708:SF49">
    <property type="entry name" value="ENDOCHITINASE"/>
    <property type="match status" value="1"/>
</dbReference>
<evidence type="ECO:0000256" key="5">
    <source>
        <dbReference type="RuleBase" id="RU004453"/>
    </source>
</evidence>
<dbReference type="PATRIC" id="fig|362837.3.peg.394"/>
<keyword evidence="8" id="KW-1185">Reference proteome</keyword>
<dbReference type="InterPro" id="IPR011583">
    <property type="entry name" value="Chitinase_II/V-like_cat"/>
</dbReference>
<feature type="domain" description="GH18" evidence="6">
    <location>
        <begin position="109"/>
        <end position="426"/>
    </location>
</feature>
<evidence type="ECO:0000256" key="1">
    <source>
        <dbReference type="ARBA" id="ARBA00012729"/>
    </source>
</evidence>
<dbReference type="KEGG" id="scj:SCANT_v1c03920"/>
<dbReference type="AlphaFoldDB" id="A0A0M4KCA6"/>
<dbReference type="InterPro" id="IPR001579">
    <property type="entry name" value="Glyco_hydro_18_chit_AS"/>
</dbReference>
<dbReference type="SMART" id="SM00636">
    <property type="entry name" value="Glyco_18"/>
    <property type="match status" value="1"/>
</dbReference>
<dbReference type="STRING" id="362837.SCANT_v1c03920"/>
<dbReference type="GO" id="GO:0005975">
    <property type="term" value="P:carbohydrate metabolic process"/>
    <property type="evidence" value="ECO:0007669"/>
    <property type="project" value="InterPro"/>
</dbReference>
<dbReference type="OrthoDB" id="315328at2"/>
<protein>
    <recommendedName>
        <fullName evidence="1">chitinase</fullName>
        <ecNumber evidence="1">3.2.1.14</ecNumber>
    </recommendedName>
</protein>
<dbReference type="SUPFAM" id="SSF51445">
    <property type="entry name" value="(Trans)glycosidases"/>
    <property type="match status" value="1"/>
</dbReference>
<evidence type="ECO:0000259" key="6">
    <source>
        <dbReference type="PROSITE" id="PS51910"/>
    </source>
</evidence>
<sequence length="426" mass="48623">MKKLLSLMSSITLISSCSTTVVSCNFSNEKNDLNIVITQYNLSEIEDNKELTIINKLKELNSNLDINSIKIENIWSKGAKVTPSGNGVYTGSKEIRFRLKGAPIESVDKVLVGYYYEWGGPAQVKPNFDEIANTNYNVIDISFLYSPTAYTMPVFEPWNPTDMKQGIKFLQSKGKKVLISMGGATGSEMRFRSNQKNELKQTILNVVNEYGFDGLDIDWEGSCLADRESQQVTIDALKEIKDENPEFIITMAPEMPYLKNNTEASGGSYIPFLKQLDKYYNWINPQFYNGWAFGPFVDAEEKERLNLSTSYISNDEVSLRAEFYYLMTKYLTTKYSPQNDFYLIDPDRFVLGASTNEPAGRGAATEDAIKRSYKLLSEDGIYTKGLMTWAINYDAYEGMIESNGQQVYFRKWSFESWFNETHYQEA</sequence>
<keyword evidence="3 4" id="KW-0326">Glycosidase</keyword>
<accession>A0A0M4KCA6</accession>